<name>A0ABD2NUV6_9CUCU</name>
<evidence type="ECO:0000256" key="1">
    <source>
        <dbReference type="SAM" id="MobiDB-lite"/>
    </source>
</evidence>
<keyword evidence="3" id="KW-1185">Reference proteome</keyword>
<feature type="region of interest" description="Disordered" evidence="1">
    <location>
        <begin position="38"/>
        <end position="79"/>
    </location>
</feature>
<comment type="caution">
    <text evidence="2">The sequence shown here is derived from an EMBL/GenBank/DDBJ whole genome shotgun (WGS) entry which is preliminary data.</text>
</comment>
<evidence type="ECO:0000313" key="2">
    <source>
        <dbReference type="EMBL" id="KAL3282483.1"/>
    </source>
</evidence>
<dbReference type="EMBL" id="JABFTP020000144">
    <property type="protein sequence ID" value="KAL3282483.1"/>
    <property type="molecule type" value="Genomic_DNA"/>
</dbReference>
<organism evidence="2 3">
    <name type="scientific">Cryptolaemus montrouzieri</name>
    <dbReference type="NCBI Taxonomy" id="559131"/>
    <lineage>
        <taxon>Eukaryota</taxon>
        <taxon>Metazoa</taxon>
        <taxon>Ecdysozoa</taxon>
        <taxon>Arthropoda</taxon>
        <taxon>Hexapoda</taxon>
        <taxon>Insecta</taxon>
        <taxon>Pterygota</taxon>
        <taxon>Neoptera</taxon>
        <taxon>Endopterygota</taxon>
        <taxon>Coleoptera</taxon>
        <taxon>Polyphaga</taxon>
        <taxon>Cucujiformia</taxon>
        <taxon>Coccinelloidea</taxon>
        <taxon>Coccinellidae</taxon>
        <taxon>Scymninae</taxon>
        <taxon>Scymnini</taxon>
        <taxon>Cryptolaemus</taxon>
    </lineage>
</organism>
<evidence type="ECO:0000313" key="3">
    <source>
        <dbReference type="Proteomes" id="UP001516400"/>
    </source>
</evidence>
<protein>
    <submittedName>
        <fullName evidence="2">Uncharacterized protein</fullName>
    </submittedName>
</protein>
<dbReference type="Proteomes" id="UP001516400">
    <property type="component" value="Unassembled WGS sequence"/>
</dbReference>
<dbReference type="AlphaFoldDB" id="A0ABD2NUV6"/>
<gene>
    <name evidence="2" type="ORF">HHI36_005666</name>
</gene>
<accession>A0ABD2NUV6</accession>
<reference evidence="2 3" key="1">
    <citation type="journal article" date="2021" name="BMC Biol.">
        <title>Horizontally acquired antibacterial genes associated with adaptive radiation of ladybird beetles.</title>
        <authorList>
            <person name="Li H.S."/>
            <person name="Tang X.F."/>
            <person name="Huang Y.H."/>
            <person name="Xu Z.Y."/>
            <person name="Chen M.L."/>
            <person name="Du X.Y."/>
            <person name="Qiu B.Y."/>
            <person name="Chen P.T."/>
            <person name="Zhang W."/>
            <person name="Slipinski A."/>
            <person name="Escalona H.E."/>
            <person name="Waterhouse R.M."/>
            <person name="Zwick A."/>
            <person name="Pang H."/>
        </authorList>
    </citation>
    <scope>NUCLEOTIDE SEQUENCE [LARGE SCALE GENOMIC DNA]</scope>
    <source>
        <strain evidence="2">SYSU2018</strain>
    </source>
</reference>
<sequence length="113" mass="13102">MLQPGICQIKSQYILEEKPRVLAVECVSHTDLVKLDIEETNEKKNNKRNPNHYKSEEGPSKKKQKLSKKLQGQNKARGPTYKLVQEKELCNSLINYSGVKDSCDREQCKFYMI</sequence>
<proteinExistence type="predicted"/>